<name>A0AAN9N5C8_PHACN</name>
<keyword evidence="3" id="KW-1185">Reference proteome</keyword>
<comment type="caution">
    <text evidence="2">The sequence shown here is derived from an EMBL/GenBank/DDBJ whole genome shotgun (WGS) entry which is preliminary data.</text>
</comment>
<keyword evidence="1" id="KW-0472">Membrane</keyword>
<dbReference type="GO" id="GO:0004864">
    <property type="term" value="F:protein phosphatase inhibitor activity"/>
    <property type="evidence" value="ECO:0007669"/>
    <property type="project" value="UniProtKB-ARBA"/>
</dbReference>
<reference evidence="2 3" key="1">
    <citation type="submission" date="2024-01" db="EMBL/GenBank/DDBJ databases">
        <title>The genomes of 5 underutilized Papilionoideae crops provide insights into root nodulation and disease resistanc.</title>
        <authorList>
            <person name="Jiang F."/>
        </authorList>
    </citation>
    <scope>NUCLEOTIDE SEQUENCE [LARGE SCALE GENOMIC DNA]</scope>
    <source>
        <strain evidence="2">JINMINGXINNONG_FW02</strain>
        <tissue evidence="2">Leaves</tissue>
    </source>
</reference>
<evidence type="ECO:0000256" key="1">
    <source>
        <dbReference type="SAM" id="Phobius"/>
    </source>
</evidence>
<keyword evidence="1" id="KW-0812">Transmembrane</keyword>
<dbReference type="InterPro" id="IPR053249">
    <property type="entry name" value="LFS"/>
</dbReference>
<dbReference type="InterPro" id="IPR019587">
    <property type="entry name" value="Polyketide_cyclase/dehydratase"/>
</dbReference>
<evidence type="ECO:0008006" key="4">
    <source>
        <dbReference type="Google" id="ProtNLM"/>
    </source>
</evidence>
<feature type="transmembrane region" description="Helical" evidence="1">
    <location>
        <begin position="40"/>
        <end position="63"/>
    </location>
</feature>
<dbReference type="Proteomes" id="UP001374584">
    <property type="component" value="Unassembled WGS sequence"/>
</dbReference>
<dbReference type="EMBL" id="JAYMYR010000005">
    <property type="protein sequence ID" value="KAK7363999.1"/>
    <property type="molecule type" value="Genomic_DNA"/>
</dbReference>
<dbReference type="PANTHER" id="PTHR33789:SF3">
    <property type="entry name" value="LACHRYMATORY-FACTOR SYNTHASE-LIKE"/>
    <property type="match status" value="1"/>
</dbReference>
<accession>A0AAN9N5C8</accession>
<dbReference type="PANTHER" id="PTHR33789">
    <property type="entry name" value="LACHRYMATORY-FACTOR SYNTHASE"/>
    <property type="match status" value="1"/>
</dbReference>
<dbReference type="Pfam" id="PF10604">
    <property type="entry name" value="Polyketide_cyc2"/>
    <property type="match status" value="1"/>
</dbReference>
<dbReference type="CDD" id="cd07821">
    <property type="entry name" value="PYR_PYL_RCAR_like"/>
    <property type="match status" value="1"/>
</dbReference>
<protein>
    <recommendedName>
        <fullName evidence="4">Lachrymatory-factor synthase</fullName>
    </recommendedName>
</protein>
<dbReference type="Gene3D" id="3.30.530.20">
    <property type="match status" value="1"/>
</dbReference>
<evidence type="ECO:0000313" key="3">
    <source>
        <dbReference type="Proteomes" id="UP001374584"/>
    </source>
</evidence>
<keyword evidence="1" id="KW-1133">Transmembrane helix</keyword>
<dbReference type="InterPro" id="IPR023393">
    <property type="entry name" value="START-like_dom_sf"/>
</dbReference>
<organism evidence="2 3">
    <name type="scientific">Phaseolus coccineus</name>
    <name type="common">Scarlet runner bean</name>
    <name type="synonym">Phaseolus multiflorus</name>
    <dbReference type="NCBI Taxonomy" id="3886"/>
    <lineage>
        <taxon>Eukaryota</taxon>
        <taxon>Viridiplantae</taxon>
        <taxon>Streptophyta</taxon>
        <taxon>Embryophyta</taxon>
        <taxon>Tracheophyta</taxon>
        <taxon>Spermatophyta</taxon>
        <taxon>Magnoliopsida</taxon>
        <taxon>eudicotyledons</taxon>
        <taxon>Gunneridae</taxon>
        <taxon>Pentapetalae</taxon>
        <taxon>rosids</taxon>
        <taxon>fabids</taxon>
        <taxon>Fabales</taxon>
        <taxon>Fabaceae</taxon>
        <taxon>Papilionoideae</taxon>
        <taxon>50 kb inversion clade</taxon>
        <taxon>NPAAA clade</taxon>
        <taxon>indigoferoid/millettioid clade</taxon>
        <taxon>Phaseoleae</taxon>
        <taxon>Phaseolus</taxon>
    </lineage>
</organism>
<proteinExistence type="predicted"/>
<sequence>MRSYARKCGSESQTHLSIQKGNDSEQSEIDFRKVFLYIRLYLHSTSYLLTLLVRGIAASYLTLKMESTEQGREEKWKGKATAEVKGVKADEVWPLLEDFFGLNKWFPTPLCIPVEGLSGQPGCVRFCAGFKTPVDDDTKKSVNWTKQKLLSIDPTQWTFTYSIVDGNVGFHSYIATWKLKPTPEGSEIQWHYEVEPVEGWKLEYLNTFTDKGLNAMAKKIEEGLKTMEKALKFQN</sequence>
<dbReference type="SUPFAM" id="SSF55961">
    <property type="entry name" value="Bet v1-like"/>
    <property type="match status" value="1"/>
</dbReference>
<evidence type="ECO:0000313" key="2">
    <source>
        <dbReference type="EMBL" id="KAK7363999.1"/>
    </source>
</evidence>
<gene>
    <name evidence="2" type="ORF">VNO80_12311</name>
</gene>
<dbReference type="AlphaFoldDB" id="A0AAN9N5C8"/>